<sequence>MILKLDMSLIGILLLPEKLLQLFIPKVKENHDAPAAILSDRLPSYSIPTKLVFDSSKYIKVQSWFDETTNNLIESFFKRFKHKYKTCHELKVEASVQALLESFFFFYNYIRPHSGLNNETPARVAGVKYSELQRVNLFLI</sequence>
<accession>H1PUF2</accession>
<dbReference type="Pfam" id="PF13683">
    <property type="entry name" value="rve_3"/>
    <property type="match status" value="1"/>
</dbReference>
<dbReference type="HOGENOM" id="CLU_133069_0_0_0"/>
<organism evidence="2 3">
    <name type="scientific">Fusobacterium ulcerans 12-1B</name>
    <dbReference type="NCBI Taxonomy" id="457404"/>
    <lineage>
        <taxon>Bacteria</taxon>
        <taxon>Fusobacteriati</taxon>
        <taxon>Fusobacteriota</taxon>
        <taxon>Fusobacteriia</taxon>
        <taxon>Fusobacteriales</taxon>
        <taxon>Fusobacteriaceae</taxon>
        <taxon>Fusobacterium</taxon>
    </lineage>
</organism>
<gene>
    <name evidence="2" type="ORF">HMPREF0402_02045</name>
</gene>
<dbReference type="Proteomes" id="UP000003233">
    <property type="component" value="Unassembled WGS sequence"/>
</dbReference>
<dbReference type="GO" id="GO:0015074">
    <property type="term" value="P:DNA integration"/>
    <property type="evidence" value="ECO:0007669"/>
    <property type="project" value="InterPro"/>
</dbReference>
<dbReference type="EMBL" id="AGWJ02000021">
    <property type="protein sequence ID" value="EHO80367.1"/>
    <property type="molecule type" value="Genomic_DNA"/>
</dbReference>
<dbReference type="InterPro" id="IPR001584">
    <property type="entry name" value="Integrase_cat-core"/>
</dbReference>
<protein>
    <recommendedName>
        <fullName evidence="1">Integrase catalytic domain-containing protein</fullName>
    </recommendedName>
</protein>
<comment type="caution">
    <text evidence="2">The sequence shown here is derived from an EMBL/GenBank/DDBJ whole genome shotgun (WGS) entry which is preliminary data.</text>
</comment>
<dbReference type="Gene3D" id="3.30.420.10">
    <property type="entry name" value="Ribonuclease H-like superfamily/Ribonuclease H"/>
    <property type="match status" value="1"/>
</dbReference>
<dbReference type="InterPro" id="IPR012337">
    <property type="entry name" value="RNaseH-like_sf"/>
</dbReference>
<evidence type="ECO:0000313" key="2">
    <source>
        <dbReference type="EMBL" id="EHO80367.1"/>
    </source>
</evidence>
<dbReference type="GO" id="GO:0003676">
    <property type="term" value="F:nucleic acid binding"/>
    <property type="evidence" value="ECO:0007669"/>
    <property type="project" value="InterPro"/>
</dbReference>
<proteinExistence type="predicted"/>
<reference evidence="2 3" key="1">
    <citation type="submission" date="2012-07" db="EMBL/GenBank/DDBJ databases">
        <title>The Genome Sequence of Fusobacterium ulcerans 12_1B.</title>
        <authorList>
            <consortium name="The Broad Institute Genome Sequencing Platform"/>
            <person name="Earl A."/>
            <person name="Ward D."/>
            <person name="Feldgarden M."/>
            <person name="Gevers D."/>
            <person name="Strauss J."/>
            <person name="Ambrose C.E."/>
            <person name="Allen-Vercoe E."/>
            <person name="Walker B."/>
            <person name="Young S.K."/>
            <person name="Zeng Q."/>
            <person name="Gargeya S."/>
            <person name="Fitzgerald M."/>
            <person name="Haas B."/>
            <person name="Abouelleil A."/>
            <person name="Alvarado L."/>
            <person name="Arachchi H.M."/>
            <person name="Berlin A.M."/>
            <person name="Chapman S.B."/>
            <person name="Goldberg J."/>
            <person name="Griggs A."/>
            <person name="Gujja S."/>
            <person name="Hansen M."/>
            <person name="Howarth C."/>
            <person name="Imamovic A."/>
            <person name="Larimer J."/>
            <person name="McCowen C."/>
            <person name="Montmayeur A."/>
            <person name="Murphy C."/>
            <person name="Neiman D."/>
            <person name="Pearson M."/>
            <person name="Priest M."/>
            <person name="Roberts A."/>
            <person name="Saif S."/>
            <person name="Shea T."/>
            <person name="Sisk P."/>
            <person name="Sykes S."/>
            <person name="Wortman J."/>
            <person name="Nusbaum C."/>
            <person name="Birren B."/>
        </authorList>
    </citation>
    <scope>NUCLEOTIDE SEQUENCE [LARGE SCALE GENOMIC DNA]</scope>
    <source>
        <strain evidence="2 3">12_1B</strain>
    </source>
</reference>
<dbReference type="BioCyc" id="FSP457404-HMP:GTSQ-2067-MONOMER"/>
<evidence type="ECO:0000259" key="1">
    <source>
        <dbReference type="Pfam" id="PF13683"/>
    </source>
</evidence>
<evidence type="ECO:0000313" key="3">
    <source>
        <dbReference type="Proteomes" id="UP000003233"/>
    </source>
</evidence>
<feature type="domain" description="Integrase catalytic" evidence="1">
    <location>
        <begin position="68"/>
        <end position="121"/>
    </location>
</feature>
<dbReference type="InterPro" id="IPR036397">
    <property type="entry name" value="RNaseH_sf"/>
</dbReference>
<dbReference type="SUPFAM" id="SSF53098">
    <property type="entry name" value="Ribonuclease H-like"/>
    <property type="match status" value="1"/>
</dbReference>
<dbReference type="AlphaFoldDB" id="H1PUF2"/>
<keyword evidence="3" id="KW-1185">Reference proteome</keyword>
<name>H1PUF2_9FUSO</name>
<dbReference type="RefSeq" id="WP_008697643.1">
    <property type="nucleotide sequence ID" value="NZ_KE161008.1"/>
</dbReference>